<accession>A0A0G4GTU9</accession>
<evidence type="ECO:0000313" key="2">
    <source>
        <dbReference type="Proteomes" id="UP000041254"/>
    </source>
</evidence>
<organism evidence="1 2">
    <name type="scientific">Vitrella brassicaformis (strain CCMP3155)</name>
    <dbReference type="NCBI Taxonomy" id="1169540"/>
    <lineage>
        <taxon>Eukaryota</taxon>
        <taxon>Sar</taxon>
        <taxon>Alveolata</taxon>
        <taxon>Colpodellida</taxon>
        <taxon>Vitrellaceae</taxon>
        <taxon>Vitrella</taxon>
    </lineage>
</organism>
<gene>
    <name evidence="1" type="ORF">Vbra_10266</name>
</gene>
<dbReference type="PhylomeDB" id="A0A0G4GTU9"/>
<dbReference type="EMBL" id="CDMY01000802">
    <property type="protein sequence ID" value="CEM34021.1"/>
    <property type="molecule type" value="Genomic_DNA"/>
</dbReference>
<dbReference type="VEuPathDB" id="CryptoDB:Vbra_10266"/>
<proteinExistence type="predicted"/>
<protein>
    <submittedName>
        <fullName evidence="1">Uncharacterized protein</fullName>
    </submittedName>
</protein>
<sequence length="436" mass="47245">MAASAAQVNNGIGRLSQMDAAMITPLMVAKVSRQLANESARLAQLADSIDSTIALTTHTHTQARRLHVTDIPAGPISIVLALSDLTAVGRLKATARHFRNALRPIIRNIRLPKAIECAGVGGVVRFDDQLSHGDVMKAMWVMEEGGEGGWGEVTDTLRFGEHWGYCQLPVTVGAGDLQTHATKADYSSVPRFCVQWMLVGRHVALRRLNGQQDGTLQLFHHNHEIRAIRNEPTFAITLNPPLPLPTRPVHPFSLHPFQQHSKPHDPPVRSRIAWQPGVGWAMVAANDGAVFSSASSMLKQLMLLIHRSISVGGMSRSPPVAVDRSERGGYLDRIVTQSPHTPLDECSHVMAYEAVGGLCMHSHVLTSSSDPFVAYIAFRIPPGDNQNVRVIIRTTEAAAAGVAHDAPFAQRFPLTAAKARRVLGPIAPIVLDGQAP</sequence>
<reference evidence="1 2" key="1">
    <citation type="submission" date="2014-11" db="EMBL/GenBank/DDBJ databases">
        <authorList>
            <person name="Zhu J."/>
            <person name="Qi W."/>
            <person name="Song R."/>
        </authorList>
    </citation>
    <scope>NUCLEOTIDE SEQUENCE [LARGE SCALE GENOMIC DNA]</scope>
</reference>
<evidence type="ECO:0000313" key="1">
    <source>
        <dbReference type="EMBL" id="CEM34021.1"/>
    </source>
</evidence>
<dbReference type="AlphaFoldDB" id="A0A0G4GTU9"/>
<dbReference type="InParanoid" id="A0A0G4GTU9"/>
<name>A0A0G4GTU9_VITBC</name>
<dbReference type="Proteomes" id="UP000041254">
    <property type="component" value="Unassembled WGS sequence"/>
</dbReference>
<keyword evidence="2" id="KW-1185">Reference proteome</keyword>